<evidence type="ECO:0000256" key="1">
    <source>
        <dbReference type="ARBA" id="ARBA00022574"/>
    </source>
</evidence>
<dbReference type="SUPFAM" id="SSF50978">
    <property type="entry name" value="WD40 repeat-like"/>
    <property type="match status" value="1"/>
</dbReference>
<dbReference type="PANTHER" id="PTHR46042">
    <property type="entry name" value="DIPHTHINE METHYLTRANSFERASE"/>
    <property type="match status" value="1"/>
</dbReference>
<dbReference type="AlphaFoldDB" id="A0AA40F3N0"/>
<keyword evidence="1" id="KW-0853">WD repeat</keyword>
<comment type="caution">
    <text evidence="4">The sequence shown here is derived from an EMBL/GenBank/DDBJ whole genome shotgun (WGS) entry which is preliminary data.</text>
</comment>
<dbReference type="Gene3D" id="2.130.10.10">
    <property type="entry name" value="YVTN repeat-like/Quinoprotein amine dehydrogenase"/>
    <property type="match status" value="1"/>
</dbReference>
<dbReference type="Proteomes" id="UP001172155">
    <property type="component" value="Unassembled WGS sequence"/>
</dbReference>
<protein>
    <recommendedName>
        <fullName evidence="6">WD40 repeat-like protein</fullName>
    </recommendedName>
</protein>
<evidence type="ECO:0000256" key="2">
    <source>
        <dbReference type="ARBA" id="ARBA00022737"/>
    </source>
</evidence>
<evidence type="ECO:0008006" key="6">
    <source>
        <dbReference type="Google" id="ProtNLM"/>
    </source>
</evidence>
<comment type="pathway">
    <text evidence="3">Protein modification.</text>
</comment>
<keyword evidence="5" id="KW-1185">Reference proteome</keyword>
<dbReference type="PANTHER" id="PTHR46042:SF1">
    <property type="entry name" value="DIPHTHINE METHYLTRANSFERASE"/>
    <property type="match status" value="1"/>
</dbReference>
<evidence type="ECO:0000313" key="4">
    <source>
        <dbReference type="EMBL" id="KAK0750411.1"/>
    </source>
</evidence>
<dbReference type="InterPro" id="IPR052415">
    <property type="entry name" value="Diphthine_MTase"/>
</dbReference>
<dbReference type="GO" id="GO:0017183">
    <property type="term" value="P:protein histidyl modification to diphthamide"/>
    <property type="evidence" value="ECO:0007669"/>
    <property type="project" value="TreeGrafter"/>
</dbReference>
<dbReference type="InterPro" id="IPR015943">
    <property type="entry name" value="WD40/YVTN_repeat-like_dom_sf"/>
</dbReference>
<organism evidence="4 5">
    <name type="scientific">Schizothecium vesticola</name>
    <dbReference type="NCBI Taxonomy" id="314040"/>
    <lineage>
        <taxon>Eukaryota</taxon>
        <taxon>Fungi</taxon>
        <taxon>Dikarya</taxon>
        <taxon>Ascomycota</taxon>
        <taxon>Pezizomycotina</taxon>
        <taxon>Sordariomycetes</taxon>
        <taxon>Sordariomycetidae</taxon>
        <taxon>Sordariales</taxon>
        <taxon>Schizotheciaceae</taxon>
        <taxon>Schizothecium</taxon>
    </lineage>
</organism>
<dbReference type="GO" id="GO:0005737">
    <property type="term" value="C:cytoplasm"/>
    <property type="evidence" value="ECO:0007669"/>
    <property type="project" value="TreeGrafter"/>
</dbReference>
<dbReference type="InterPro" id="IPR036322">
    <property type="entry name" value="WD40_repeat_dom_sf"/>
</dbReference>
<name>A0AA40F3N0_9PEZI</name>
<reference evidence="4" key="1">
    <citation type="submission" date="2023-06" db="EMBL/GenBank/DDBJ databases">
        <title>Genome-scale phylogeny and comparative genomics of the fungal order Sordariales.</title>
        <authorList>
            <consortium name="Lawrence Berkeley National Laboratory"/>
            <person name="Hensen N."/>
            <person name="Bonometti L."/>
            <person name="Westerberg I."/>
            <person name="Brannstrom I.O."/>
            <person name="Guillou S."/>
            <person name="Cros-Aarteil S."/>
            <person name="Calhoun S."/>
            <person name="Haridas S."/>
            <person name="Kuo A."/>
            <person name="Mondo S."/>
            <person name="Pangilinan J."/>
            <person name="Riley R."/>
            <person name="LaButti K."/>
            <person name="Andreopoulos B."/>
            <person name="Lipzen A."/>
            <person name="Chen C."/>
            <person name="Yanf M."/>
            <person name="Daum C."/>
            <person name="Ng V."/>
            <person name="Clum A."/>
            <person name="Steindorff A."/>
            <person name="Ohm R."/>
            <person name="Martin F."/>
            <person name="Silar P."/>
            <person name="Natvig D."/>
            <person name="Lalanne C."/>
            <person name="Gautier V."/>
            <person name="Ament-velasquez S.L."/>
            <person name="Kruys A."/>
            <person name="Hutchinson M.I."/>
            <person name="Powell A.J."/>
            <person name="Barry K."/>
            <person name="Miller A.N."/>
            <person name="Grigoriev I.V."/>
            <person name="Debuchy R."/>
            <person name="Gladieux P."/>
            <person name="Thoren M.H."/>
            <person name="Johannesson H."/>
        </authorList>
    </citation>
    <scope>NUCLEOTIDE SEQUENCE</scope>
    <source>
        <strain evidence="4">SMH3187-1</strain>
    </source>
</reference>
<dbReference type="GO" id="GO:0061685">
    <property type="term" value="F:diphthine methylesterase activity"/>
    <property type="evidence" value="ECO:0007669"/>
    <property type="project" value="TreeGrafter"/>
</dbReference>
<sequence length="403" mass="43635">MSDQSNPISSLQSVRLDLPPSCVEFCPAFPPYFVVGTYNLQKDQDGEGEHAERPKAQNRNGSLVVFRVDGQKLVHVQALPQPSAMLDLRFSPHAGEQHICVAVSSTATVSMFSLSADEDEPLKETGTASLSMLTKGTRESESGVLFLAFSWHPSRKDMIAVSTSGGGIHLVHLGGSSNDWAMSIDPVLTHSLEAWCVTIHAPLEVQEEKQPFMVFSGGDDSNLFYTTCAGTASTECDADEDELRATHRIKGHEAGVTAILPLDSNLDPHLQLVVTGSYDDHIRLFGIGHAGLGGSRLLAESHLGGGVWRLKVVQVDKPDGAGWRITILASCMHAGVRIVELSKSEESIYGFRTLGSFVEHQSMNYGSDFQPGREGALVVVSTSFYDKLLCLWGFSDQGVKGYI</sequence>
<proteinExistence type="predicted"/>
<evidence type="ECO:0000313" key="5">
    <source>
        <dbReference type="Proteomes" id="UP001172155"/>
    </source>
</evidence>
<dbReference type="EMBL" id="JAUKUD010000003">
    <property type="protein sequence ID" value="KAK0750411.1"/>
    <property type="molecule type" value="Genomic_DNA"/>
</dbReference>
<gene>
    <name evidence="4" type="ORF">B0T18DRAFT_322228</name>
</gene>
<evidence type="ECO:0000256" key="3">
    <source>
        <dbReference type="ARBA" id="ARBA00043952"/>
    </source>
</evidence>
<accession>A0AA40F3N0</accession>
<keyword evidence="2" id="KW-0677">Repeat</keyword>